<comment type="caution">
    <text evidence="3">The sequence shown here is derived from an EMBL/GenBank/DDBJ whole genome shotgun (WGS) entry which is preliminary data.</text>
</comment>
<protein>
    <recommendedName>
        <fullName evidence="2">Cas12f1-like TNB domain-containing protein</fullName>
    </recommendedName>
</protein>
<organism evidence="3 4">
    <name type="scientific">Phytophthora rubi</name>
    <dbReference type="NCBI Taxonomy" id="129364"/>
    <lineage>
        <taxon>Eukaryota</taxon>
        <taxon>Sar</taxon>
        <taxon>Stramenopiles</taxon>
        <taxon>Oomycota</taxon>
        <taxon>Peronosporomycetes</taxon>
        <taxon>Peronosporales</taxon>
        <taxon>Peronosporaceae</taxon>
        <taxon>Phytophthora</taxon>
    </lineage>
</organism>
<evidence type="ECO:0000313" key="3">
    <source>
        <dbReference type="EMBL" id="KAE9011449.1"/>
    </source>
</evidence>
<dbReference type="PANTHER" id="PTHR36172">
    <property type="match status" value="1"/>
</dbReference>
<dbReference type="AlphaFoldDB" id="A0A6A3KX81"/>
<proteinExistence type="predicted"/>
<dbReference type="Proteomes" id="UP000435112">
    <property type="component" value="Unassembled WGS sequence"/>
</dbReference>
<feature type="domain" description="Cas12f1-like TNB" evidence="2">
    <location>
        <begin position="219"/>
        <end position="284"/>
    </location>
</feature>
<name>A0A6A3KX81_9STRA</name>
<dbReference type="InterPro" id="IPR010095">
    <property type="entry name" value="Cas12f1-like_TNB"/>
</dbReference>
<dbReference type="Pfam" id="PF07282">
    <property type="entry name" value="Cas12f1-like_TNB"/>
    <property type="match status" value="1"/>
</dbReference>
<reference evidence="3 4" key="1">
    <citation type="submission" date="2018-09" db="EMBL/GenBank/DDBJ databases">
        <title>Genomic investigation of the strawberry pathogen Phytophthora fragariae indicates pathogenicity is determined by transcriptional variation in three key races.</title>
        <authorList>
            <person name="Adams T.M."/>
            <person name="Armitage A.D."/>
            <person name="Sobczyk M.K."/>
            <person name="Bates H.J."/>
            <person name="Dunwell J.M."/>
            <person name="Nellist C.F."/>
            <person name="Harrison R.J."/>
        </authorList>
    </citation>
    <scope>NUCLEOTIDE SEQUENCE [LARGE SCALE GENOMIC DNA]</scope>
    <source>
        <strain evidence="3 4">SCRP324</strain>
    </source>
</reference>
<evidence type="ECO:0000313" key="4">
    <source>
        <dbReference type="Proteomes" id="UP000435112"/>
    </source>
</evidence>
<dbReference type="OrthoDB" id="120746at2759"/>
<evidence type="ECO:0000259" key="2">
    <source>
        <dbReference type="Pfam" id="PF07282"/>
    </source>
</evidence>
<dbReference type="PANTHER" id="PTHR36172:SF1">
    <property type="entry name" value="RESOLVASE-RELATED"/>
    <property type="match status" value="1"/>
</dbReference>
<evidence type="ECO:0000256" key="1">
    <source>
        <dbReference type="ARBA" id="ARBA00023125"/>
    </source>
</evidence>
<sequence>MSNPVPTPEHMARLLRVRGGKYYLAFSTLKEFKKSTGTREGGMDPGVRKFGTVMDTEGLTLSVTDDGYLKRRYDAIDANKSTLAKLDNAAKAATKARHPIKLHTKEKVAIAMQNKKEGVSVSKSSDHRRRARLRREINATNLKITNAVKDFHHKFSSWIASNFKTFLLPSFQTSLMVRKYEQQMAADGTPESLSQFKVHRGRKRRILSSTARGMLGLCHYSFSELLRYKMERVGGKMITCEEEYTSKSCSGCGKLKENLGGSEVYKCVSCGAHMDRDLNGAKNILIKNIEMLF</sequence>
<dbReference type="EMBL" id="QXFU01001076">
    <property type="protein sequence ID" value="KAE9011449.1"/>
    <property type="molecule type" value="Genomic_DNA"/>
</dbReference>
<accession>A0A6A3KX81</accession>
<keyword evidence="1" id="KW-0238">DNA-binding</keyword>
<dbReference type="GO" id="GO:0003677">
    <property type="term" value="F:DNA binding"/>
    <property type="evidence" value="ECO:0007669"/>
    <property type="project" value="UniProtKB-KW"/>
</dbReference>
<dbReference type="InterPro" id="IPR051491">
    <property type="entry name" value="Recombinase/Transposase-rel"/>
</dbReference>
<gene>
    <name evidence="3" type="ORF">PR002_g15079</name>
</gene>